<evidence type="ECO:0000256" key="5">
    <source>
        <dbReference type="ARBA" id="ARBA00023163"/>
    </source>
</evidence>
<evidence type="ECO:0000256" key="4">
    <source>
        <dbReference type="ARBA" id="ARBA00023015"/>
    </source>
</evidence>
<evidence type="ECO:0000256" key="2">
    <source>
        <dbReference type="ARBA" id="ARBA00010222"/>
    </source>
</evidence>
<evidence type="ECO:0000256" key="6">
    <source>
        <dbReference type="ARBA" id="ARBA00023242"/>
    </source>
</evidence>
<keyword evidence="4" id="KW-0805">Transcription regulation</keyword>
<dbReference type="PANTHER" id="PTHR12691:SF10">
    <property type="entry name" value="MEDIATOR OF RNA POLYMERASE II TRANSCRIPTION SUBUNIT 23"/>
    <property type="match status" value="1"/>
</dbReference>
<dbReference type="Pfam" id="PF11573">
    <property type="entry name" value="Med23"/>
    <property type="match status" value="2"/>
</dbReference>
<proteinExistence type="inferred from homology"/>
<protein>
    <recommendedName>
        <fullName evidence="3">Mediator of RNA polymerase II transcription subunit 23</fullName>
    </recommendedName>
    <alternativeName>
        <fullName evidence="7">Mediator complex subunit 23</fullName>
    </alternativeName>
</protein>
<organism evidence="8 9">
    <name type="scientific">Pristionchus pacificus</name>
    <name type="common">Parasitic nematode worm</name>
    <dbReference type="NCBI Taxonomy" id="54126"/>
    <lineage>
        <taxon>Eukaryota</taxon>
        <taxon>Metazoa</taxon>
        <taxon>Ecdysozoa</taxon>
        <taxon>Nematoda</taxon>
        <taxon>Chromadorea</taxon>
        <taxon>Rhabditida</taxon>
        <taxon>Rhabditina</taxon>
        <taxon>Diplogasteromorpha</taxon>
        <taxon>Diplogasteroidea</taxon>
        <taxon>Neodiplogasteridae</taxon>
        <taxon>Pristionchus</taxon>
    </lineage>
</organism>
<dbReference type="GO" id="GO:0016592">
    <property type="term" value="C:mediator complex"/>
    <property type="evidence" value="ECO:0000318"/>
    <property type="project" value="GO_Central"/>
</dbReference>
<evidence type="ECO:0000313" key="9">
    <source>
        <dbReference type="Proteomes" id="UP000005239"/>
    </source>
</evidence>
<dbReference type="Proteomes" id="UP000005239">
    <property type="component" value="Unassembled WGS sequence"/>
</dbReference>
<evidence type="ECO:0000256" key="1">
    <source>
        <dbReference type="ARBA" id="ARBA00004123"/>
    </source>
</evidence>
<dbReference type="PANTHER" id="PTHR12691">
    <property type="entry name" value="MEDIATOR OF RNA POLYMERASE II TRANSCRIPTION SUBUNIT 23"/>
    <property type="match status" value="1"/>
</dbReference>
<gene>
    <name evidence="8" type="primary">WBGene00096031</name>
</gene>
<dbReference type="InterPro" id="IPR021629">
    <property type="entry name" value="Mediator_Med23"/>
</dbReference>
<keyword evidence="9" id="KW-1185">Reference proteome</keyword>
<sequence>METSLMDFSRIVLDHVDRASTRLCFNERSEDDGVALQFLCIRFQDILFSMQDESEQKAALFKIIEDCMCDESSKRQILEKTIDKIVEEAHKARVISPLLMMVCQLGTCDFTLKHPFDSGKLCKMKSDLDLLNYKGVRSFFKQLYEKMTAVPQEITPEQRALLTPVQELLLHIMKRDSNVIPALFVATEINNMTRQRALMFSRVMETATHMENTFRPLAELSYVTARSYLFPIPAHPSFMTTSTLWKLDPSCMIMSHRLHLPFRIELYTPQTYALQMVIKQQKNRDAFLFQHMIRGAPRPDSEKMALDNIVLYLIGNAMLYMERFPSQTENIASTWNHITYVLYTLIHCGWCDMNRFLSVLAKTIQKVEYKRARDYVMWTLLQNIKSLIPRSGDTFKESLQSISAIYSYLYDKGEGGEVMSSDCPLKMVRSLSAACLWIDLSGGTDSILPPSDFLARRIEFITKRNPNEVPENAMLAVIVNAYINDVSRNDCKRAIETLLSRLSSEQVFLLNDHRTVSNFHPFEYELIHALGLRGQLQVLTQLLTDMRQQFHDPHVVLPSPAIVETAARLACMSENEKNVGSIFARVVEDAAKEGGFRSTNFLFIIIELMTFRCFNQLSSRSNVIIAAFQLLYHARPDNVSDPQTKHGIAIISSFVRNNYDLYSSLELLVLRMCTWLPPADSIIFINKNMMNTLPLTKSHVLVDGTPPAPYSILNFPHDLAKALFVSYLRSCKLLGMEVPPELLKRINQCYYWSQSQTRYYNDKLEPNPRNFEDQESKAFAEYMAYVHSDSTQMKGLPTHTWESYFKESPPEKPVTILSAHFRNIYDGKLTTADDRHAILSYLNSQPVPYQITAINSFVDYLAQEAKVDNMETFSAASCNALASMVITDEIIPIDRFFFTAAFTARSDESTLAVLALVRSIIRHPAYIDMTNQLTILPKMGSSDFIKKMNELKTRRRTSFPHSRVYDLQPSYYGHPLLKILSSVDSLLEKALQLNIPDEHFKELVDAFSPLYRFHPYPLTYSLSVMNLLYGHTDPRDSHLEIEKRRQILKMRAKAKLFVLSVVKFDHGQCPFSPHFISDKPLSTSEGDAMNVALTLTNNLVATFHIGHCPDDTLYADPRCATTFYTGDWRSSELSPQGHSLYSIACEMLASPFDNRVLGRAFINILYQEELNRPLLYLNAVSLILTTLPYAYTNFLFEEITSLFGEPIEHLTIDQIIMETYEKAANRRRPTKVHTIIALSQAFWHHATVPILISFVSRFEEELERIVETEKDLFLALHILIPLLQRIADAKEKIHIDRCFRMVLLIYRLLKKIAVNEITKEDAICDLLYHFKYVFVGDSVKKDINEIIDSMSDSLKRKLKFIVQSTEGRGAHEDHDTSERKDSTM</sequence>
<dbReference type="OrthoDB" id="9982951at2759"/>
<dbReference type="EnsemblMetazoa" id="PPA06477.1">
    <property type="protein sequence ID" value="PPA06477.1"/>
    <property type="gene ID" value="WBGene00096031"/>
</dbReference>
<dbReference type="GO" id="GO:0005667">
    <property type="term" value="C:transcription regulator complex"/>
    <property type="evidence" value="ECO:0000318"/>
    <property type="project" value="GO_Central"/>
</dbReference>
<reference evidence="8" key="2">
    <citation type="submission" date="2022-06" db="UniProtKB">
        <authorList>
            <consortium name="EnsemblMetazoa"/>
        </authorList>
    </citation>
    <scope>IDENTIFICATION</scope>
    <source>
        <strain evidence="8">PS312</strain>
    </source>
</reference>
<accession>A0A8R1Y9V0</accession>
<keyword evidence="5" id="KW-0804">Transcription</keyword>
<dbReference type="GO" id="GO:0006357">
    <property type="term" value="P:regulation of transcription by RNA polymerase II"/>
    <property type="evidence" value="ECO:0000318"/>
    <property type="project" value="GO_Central"/>
</dbReference>
<accession>A0A2A6BW23</accession>
<evidence type="ECO:0000256" key="7">
    <source>
        <dbReference type="ARBA" id="ARBA00031961"/>
    </source>
</evidence>
<name>A0A2A6BW23_PRIPA</name>
<keyword evidence="6" id="KW-0539">Nucleus</keyword>
<comment type="subcellular location">
    <subcellularLocation>
        <location evidence="1">Nucleus</location>
    </subcellularLocation>
</comment>
<reference evidence="9" key="1">
    <citation type="journal article" date="2008" name="Nat. Genet.">
        <title>The Pristionchus pacificus genome provides a unique perspective on nematode lifestyle and parasitism.</title>
        <authorList>
            <person name="Dieterich C."/>
            <person name="Clifton S.W."/>
            <person name="Schuster L.N."/>
            <person name="Chinwalla A."/>
            <person name="Delehaunty K."/>
            <person name="Dinkelacker I."/>
            <person name="Fulton L."/>
            <person name="Fulton R."/>
            <person name="Godfrey J."/>
            <person name="Minx P."/>
            <person name="Mitreva M."/>
            <person name="Roeseler W."/>
            <person name="Tian H."/>
            <person name="Witte H."/>
            <person name="Yang S.P."/>
            <person name="Wilson R.K."/>
            <person name="Sommer R.J."/>
        </authorList>
    </citation>
    <scope>NUCLEOTIDE SEQUENCE [LARGE SCALE GENOMIC DNA]</scope>
    <source>
        <strain evidence="9">PS312</strain>
    </source>
</reference>
<comment type="similarity">
    <text evidence="2">Belongs to the Mediator complex subunit 23 family.</text>
</comment>
<dbReference type="GO" id="GO:0010628">
    <property type="term" value="P:positive regulation of gene expression"/>
    <property type="evidence" value="ECO:0000318"/>
    <property type="project" value="GO_Central"/>
</dbReference>
<evidence type="ECO:0000256" key="3">
    <source>
        <dbReference type="ARBA" id="ARBA00019696"/>
    </source>
</evidence>
<evidence type="ECO:0000313" key="8">
    <source>
        <dbReference type="EnsemblMetazoa" id="PPA06477.1"/>
    </source>
</evidence>